<evidence type="ECO:0000313" key="10">
    <source>
        <dbReference type="Proteomes" id="UP000555411"/>
    </source>
</evidence>
<evidence type="ECO:0000256" key="4">
    <source>
        <dbReference type="ARBA" id="ARBA00022982"/>
    </source>
</evidence>
<dbReference type="AlphaFoldDB" id="A0A842IBW7"/>
<dbReference type="InterPro" id="IPR002327">
    <property type="entry name" value="Cyt_c_1A/1B"/>
</dbReference>
<keyword evidence="5 6" id="KW-0408">Iron</keyword>
<evidence type="ECO:0000256" key="6">
    <source>
        <dbReference type="PROSITE-ProRule" id="PRU00433"/>
    </source>
</evidence>
<name>A0A842IBW7_9RHOB</name>
<feature type="domain" description="Cytochrome c" evidence="8">
    <location>
        <begin position="22"/>
        <end position="139"/>
    </location>
</feature>
<gene>
    <name evidence="9" type="ORF">H7F16_13875</name>
</gene>
<keyword evidence="10" id="KW-1185">Reference proteome</keyword>
<evidence type="ECO:0000259" key="8">
    <source>
        <dbReference type="PROSITE" id="PS51007"/>
    </source>
</evidence>
<dbReference type="GO" id="GO:0009055">
    <property type="term" value="F:electron transfer activity"/>
    <property type="evidence" value="ECO:0007669"/>
    <property type="project" value="InterPro"/>
</dbReference>
<keyword evidence="4" id="KW-0249">Electron transport</keyword>
<dbReference type="InterPro" id="IPR009056">
    <property type="entry name" value="Cyt_c-like_dom"/>
</dbReference>
<keyword evidence="1" id="KW-0813">Transport</keyword>
<dbReference type="Proteomes" id="UP000555411">
    <property type="component" value="Unassembled WGS sequence"/>
</dbReference>
<sequence>MKLTLTALALAALSAAPALAAGDVEAGKKVFNQCQTCHSVVDPDGNVLAGKNAKTGPNLYGVIGRAAASYPEFKYGDGIKELGATGYVWTEEDLAVYVQDPTKFLDEKTGDKKAKSKMMFKLKKAEDGANVAAFLASLAPAPAAN</sequence>
<keyword evidence="3 6" id="KW-0479">Metal-binding</keyword>
<evidence type="ECO:0000256" key="3">
    <source>
        <dbReference type="ARBA" id="ARBA00022723"/>
    </source>
</evidence>
<dbReference type="InterPro" id="IPR036909">
    <property type="entry name" value="Cyt_c-like_dom_sf"/>
</dbReference>
<dbReference type="PANTHER" id="PTHR11961">
    <property type="entry name" value="CYTOCHROME C"/>
    <property type="match status" value="1"/>
</dbReference>
<feature type="chain" id="PRO_5032759356" evidence="7">
    <location>
        <begin position="21"/>
        <end position="145"/>
    </location>
</feature>
<keyword evidence="2 6" id="KW-0349">Heme</keyword>
<dbReference type="EMBL" id="JACLQD010000004">
    <property type="protein sequence ID" value="MBC2836604.1"/>
    <property type="molecule type" value="Genomic_DNA"/>
</dbReference>
<evidence type="ECO:0000256" key="7">
    <source>
        <dbReference type="SAM" id="SignalP"/>
    </source>
</evidence>
<comment type="caution">
    <text evidence="9">The sequence shown here is derived from an EMBL/GenBank/DDBJ whole genome shotgun (WGS) entry which is preliminary data.</text>
</comment>
<evidence type="ECO:0000313" key="9">
    <source>
        <dbReference type="EMBL" id="MBC2836604.1"/>
    </source>
</evidence>
<dbReference type="RefSeq" id="WP_185798227.1">
    <property type="nucleotide sequence ID" value="NZ_JACLQD010000004.1"/>
</dbReference>
<protein>
    <submittedName>
        <fullName evidence="9">C-type cytochrome</fullName>
    </submittedName>
</protein>
<dbReference type="GO" id="GO:0020037">
    <property type="term" value="F:heme binding"/>
    <property type="evidence" value="ECO:0007669"/>
    <property type="project" value="InterPro"/>
</dbReference>
<evidence type="ECO:0000256" key="2">
    <source>
        <dbReference type="ARBA" id="ARBA00022617"/>
    </source>
</evidence>
<proteinExistence type="predicted"/>
<keyword evidence="7" id="KW-0732">Signal</keyword>
<evidence type="ECO:0000256" key="5">
    <source>
        <dbReference type="ARBA" id="ARBA00023004"/>
    </source>
</evidence>
<reference evidence="9 10" key="1">
    <citation type="journal article" date="2017" name="Int. J. Syst. Evol. Microbiol.">
        <title>Gemmobacter straminiformis sp. nov., isolated from an artificial fountain.</title>
        <authorList>
            <person name="Kang J.Y."/>
            <person name="Kim M.J."/>
            <person name="Chun J."/>
            <person name="Son K.P."/>
            <person name="Jahng K.Y."/>
        </authorList>
    </citation>
    <scope>NUCLEOTIDE SEQUENCE [LARGE SCALE GENOMIC DNA]</scope>
    <source>
        <strain evidence="9 10">CAM-8</strain>
    </source>
</reference>
<organism evidence="9 10">
    <name type="scientific">Paragemmobacter straminiformis</name>
    <dbReference type="NCBI Taxonomy" id="2045119"/>
    <lineage>
        <taxon>Bacteria</taxon>
        <taxon>Pseudomonadati</taxon>
        <taxon>Pseudomonadota</taxon>
        <taxon>Alphaproteobacteria</taxon>
        <taxon>Rhodobacterales</taxon>
        <taxon>Paracoccaceae</taxon>
        <taxon>Paragemmobacter</taxon>
    </lineage>
</organism>
<dbReference type="GO" id="GO:0046872">
    <property type="term" value="F:metal ion binding"/>
    <property type="evidence" value="ECO:0007669"/>
    <property type="project" value="UniProtKB-KW"/>
</dbReference>
<evidence type="ECO:0000256" key="1">
    <source>
        <dbReference type="ARBA" id="ARBA00022448"/>
    </source>
</evidence>
<accession>A0A842IBW7</accession>
<dbReference type="SUPFAM" id="SSF46626">
    <property type="entry name" value="Cytochrome c"/>
    <property type="match status" value="1"/>
</dbReference>
<dbReference type="Gene3D" id="1.10.760.10">
    <property type="entry name" value="Cytochrome c-like domain"/>
    <property type="match status" value="1"/>
</dbReference>
<feature type="signal peptide" evidence="7">
    <location>
        <begin position="1"/>
        <end position="20"/>
    </location>
</feature>
<dbReference type="PROSITE" id="PS51007">
    <property type="entry name" value="CYTC"/>
    <property type="match status" value="1"/>
</dbReference>